<gene>
    <name evidence="2" type="ORF">ACFSJ3_10575</name>
</gene>
<keyword evidence="2" id="KW-0378">Hydrolase</keyword>
<accession>A0ABW4XMS8</accession>
<dbReference type="InterPro" id="IPR013780">
    <property type="entry name" value="Glyco_hydro_b"/>
</dbReference>
<organism evidence="2 3">
    <name type="scientific">Corallincola platygyrae</name>
    <dbReference type="NCBI Taxonomy" id="1193278"/>
    <lineage>
        <taxon>Bacteria</taxon>
        <taxon>Pseudomonadati</taxon>
        <taxon>Pseudomonadota</taxon>
        <taxon>Gammaproteobacteria</taxon>
        <taxon>Alteromonadales</taxon>
        <taxon>Psychromonadaceae</taxon>
        <taxon>Corallincola</taxon>
    </lineage>
</organism>
<dbReference type="InterPro" id="IPR032091">
    <property type="entry name" value="Malt_amylase-like_C"/>
</dbReference>
<dbReference type="PANTHER" id="PTHR10357:SF219">
    <property type="entry name" value="MALTOSE ALPHA-D-GLUCOSYLTRANSFERASE"/>
    <property type="match status" value="1"/>
</dbReference>
<dbReference type="InterPro" id="IPR045857">
    <property type="entry name" value="O16G_dom_2"/>
</dbReference>
<dbReference type="PANTHER" id="PTHR10357">
    <property type="entry name" value="ALPHA-AMYLASE FAMILY MEMBER"/>
    <property type="match status" value="1"/>
</dbReference>
<dbReference type="SUPFAM" id="SSF51011">
    <property type="entry name" value="Glycosyl hydrolase domain"/>
    <property type="match status" value="1"/>
</dbReference>
<dbReference type="Gene3D" id="2.60.40.1180">
    <property type="entry name" value="Golgi alpha-mannosidase II"/>
    <property type="match status" value="1"/>
</dbReference>
<dbReference type="Pfam" id="PF00128">
    <property type="entry name" value="Alpha-amylase"/>
    <property type="match status" value="1"/>
</dbReference>
<reference evidence="3" key="1">
    <citation type="journal article" date="2019" name="Int. J. Syst. Evol. Microbiol.">
        <title>The Global Catalogue of Microorganisms (GCM) 10K type strain sequencing project: providing services to taxonomists for standard genome sequencing and annotation.</title>
        <authorList>
            <consortium name="The Broad Institute Genomics Platform"/>
            <consortium name="The Broad Institute Genome Sequencing Center for Infectious Disease"/>
            <person name="Wu L."/>
            <person name="Ma J."/>
        </authorList>
    </citation>
    <scope>NUCLEOTIDE SEQUENCE [LARGE SCALE GENOMIC DNA]</scope>
    <source>
        <strain evidence="3">CGMCC 1.10992</strain>
    </source>
</reference>
<dbReference type="SUPFAM" id="SSF51445">
    <property type="entry name" value="(Trans)glycosidases"/>
    <property type="match status" value="1"/>
</dbReference>
<proteinExistence type="predicted"/>
<protein>
    <submittedName>
        <fullName evidence="2">Alpha-amylase family glycosyl hydrolase</fullName>
    </submittedName>
</protein>
<dbReference type="Pfam" id="PF16657">
    <property type="entry name" value="Malt_amylase_C"/>
    <property type="match status" value="1"/>
</dbReference>
<dbReference type="SMART" id="SM00642">
    <property type="entry name" value="Aamy"/>
    <property type="match status" value="1"/>
</dbReference>
<name>A0ABW4XMS8_9GAMM</name>
<dbReference type="Gene3D" id="3.20.20.80">
    <property type="entry name" value="Glycosidases"/>
    <property type="match status" value="1"/>
</dbReference>
<dbReference type="InterPro" id="IPR006047">
    <property type="entry name" value="GH13_cat_dom"/>
</dbReference>
<keyword evidence="3" id="KW-1185">Reference proteome</keyword>
<dbReference type="EMBL" id="JBHUHT010000012">
    <property type="protein sequence ID" value="MFD2096429.1"/>
    <property type="molecule type" value="Genomic_DNA"/>
</dbReference>
<evidence type="ECO:0000259" key="1">
    <source>
        <dbReference type="SMART" id="SM00642"/>
    </source>
</evidence>
<dbReference type="InterPro" id="IPR017853">
    <property type="entry name" value="GH"/>
</dbReference>
<feature type="domain" description="Glycosyl hydrolase family 13 catalytic" evidence="1">
    <location>
        <begin position="61"/>
        <end position="449"/>
    </location>
</feature>
<dbReference type="GO" id="GO:0016787">
    <property type="term" value="F:hydrolase activity"/>
    <property type="evidence" value="ECO:0007669"/>
    <property type="project" value="UniProtKB-KW"/>
</dbReference>
<sequence>MAKSISANAQGVALFVVLAFQLFCCGASVAGQDSLLTESVSAINKGSELSPFWYQKGVFMEIYVRGYKDSDGDGIGDFNGLTSTLDYLSELGVKGIWLLPVMDSQDKDHGYAVKNYRQVESDYGTEEDFKRFLFEAHKRGIGVILDYVLNHSGSAHPAFKASKSPQSPYRDWYLWRDKYTYWPNWQNSPTWHQSGDEYYYGLFWKDMPDFNLRNAEVVSYHQSNLRYWLNLGVDGFRFDAVGTLLQNTNNGAFLQAESGALMEQAIMPVINEYDNRYVVCESTQSPLATADVCGSSFYFGLNSSILSSAKFGRVKPRLVRLAQESDSSKTATFLANHDSFTGGRLYEQFAGDLASYKTAVTTLLTLPGIPFIYYGDEIGMGHTLAPSDPDPDHRLRGPMSWNADHNSAGFSSKKAFRGLARNYSEFNVEVQMKERDSIFYHYKKLIELRNTNPALFMGSFRVLDHSNNKVLVFLRELENQKVLVAINYSDRGQHLSNKILGECWQVLDGPERDKRGTSVLLQPKEHVIYRSCTS</sequence>
<dbReference type="Gene3D" id="3.90.400.10">
    <property type="entry name" value="Oligo-1,6-glucosidase, Domain 2"/>
    <property type="match status" value="1"/>
</dbReference>
<dbReference type="RefSeq" id="WP_345339187.1">
    <property type="nucleotide sequence ID" value="NZ_BAABLI010000008.1"/>
</dbReference>
<evidence type="ECO:0000313" key="2">
    <source>
        <dbReference type="EMBL" id="MFD2096429.1"/>
    </source>
</evidence>
<dbReference type="Proteomes" id="UP001597380">
    <property type="component" value="Unassembled WGS sequence"/>
</dbReference>
<evidence type="ECO:0000313" key="3">
    <source>
        <dbReference type="Proteomes" id="UP001597380"/>
    </source>
</evidence>
<dbReference type="CDD" id="cd11316">
    <property type="entry name" value="AmyAc_bac2_AmyA"/>
    <property type="match status" value="1"/>
</dbReference>
<comment type="caution">
    <text evidence="2">The sequence shown here is derived from an EMBL/GenBank/DDBJ whole genome shotgun (WGS) entry which is preliminary data.</text>
</comment>